<reference evidence="3" key="1">
    <citation type="submission" date="2024-01" db="EMBL/GenBank/DDBJ databases">
        <title>Sequencing the genomes of a sandfly, Sergentomyia squamirostris, and its two endosymbionts.</title>
        <authorList>
            <person name="Itokawa K."/>
            <person name="Sanjoba C."/>
        </authorList>
    </citation>
    <scope>NUCLEOTIDE SEQUENCE</scope>
    <source>
        <strain evidence="3">RiSSQ</strain>
    </source>
</reference>
<dbReference type="SUPFAM" id="SSF53639">
    <property type="entry name" value="AraD/HMP-PK domain-like"/>
    <property type="match status" value="1"/>
</dbReference>
<proteinExistence type="inferred from homology"/>
<dbReference type="InterPro" id="IPR051017">
    <property type="entry name" value="Aldolase-II_Adducin_sf"/>
</dbReference>
<evidence type="ECO:0000259" key="2">
    <source>
        <dbReference type="SMART" id="SM01007"/>
    </source>
</evidence>
<comment type="similarity">
    <text evidence="1">Belongs to the aldolase class II family.</text>
</comment>
<dbReference type="SMART" id="SM01007">
    <property type="entry name" value="Aldolase_II"/>
    <property type="match status" value="1"/>
</dbReference>
<feature type="domain" description="Class II aldolase/adducin N-terminal" evidence="2">
    <location>
        <begin position="7"/>
        <end position="186"/>
    </location>
</feature>
<dbReference type="NCBIfam" id="NF005186">
    <property type="entry name" value="PRK06661.1"/>
    <property type="match status" value="1"/>
</dbReference>
<protein>
    <submittedName>
        <fullName evidence="3">Class II aldolase/adducin family protein</fullName>
    </submittedName>
</protein>
<evidence type="ECO:0000313" key="3">
    <source>
        <dbReference type="EMBL" id="BFD45653.1"/>
    </source>
</evidence>
<gene>
    <name evidence="3" type="ORF">DMENIID0002_02990</name>
</gene>
<dbReference type="GO" id="GO:0051015">
    <property type="term" value="F:actin filament binding"/>
    <property type="evidence" value="ECO:0007669"/>
    <property type="project" value="TreeGrafter"/>
</dbReference>
<dbReference type="Gene3D" id="3.40.225.10">
    <property type="entry name" value="Class II aldolase/adducin N-terminal domain"/>
    <property type="match status" value="1"/>
</dbReference>
<dbReference type="EMBL" id="AP029170">
    <property type="protein sequence ID" value="BFD45653.1"/>
    <property type="molecule type" value="Genomic_DNA"/>
</dbReference>
<dbReference type="NCBIfam" id="NF005451">
    <property type="entry name" value="PRK07044.1"/>
    <property type="match status" value="1"/>
</dbReference>
<evidence type="ECO:0000256" key="1">
    <source>
        <dbReference type="ARBA" id="ARBA00037961"/>
    </source>
</evidence>
<name>A0AAT9G791_9RICK</name>
<organism evidence="3">
    <name type="scientific">Candidatus Tisiphia endosymbiont of Sergentomyia squamirostris</name>
    <dbReference type="NCBI Taxonomy" id="3113639"/>
    <lineage>
        <taxon>Bacteria</taxon>
        <taxon>Pseudomonadati</taxon>
        <taxon>Pseudomonadota</taxon>
        <taxon>Alphaproteobacteria</taxon>
        <taxon>Rickettsiales</taxon>
        <taxon>Rickettsiaceae</taxon>
        <taxon>Rickettsieae</taxon>
        <taxon>Candidatus Tisiphia</taxon>
    </lineage>
</organism>
<dbReference type="InterPro" id="IPR036409">
    <property type="entry name" value="Aldolase_II/adducin_N_sf"/>
</dbReference>
<dbReference type="GO" id="GO:0005856">
    <property type="term" value="C:cytoskeleton"/>
    <property type="evidence" value="ECO:0007669"/>
    <property type="project" value="TreeGrafter"/>
</dbReference>
<dbReference type="PANTHER" id="PTHR10672:SF3">
    <property type="entry name" value="PROTEIN HU-LI TAI SHAO"/>
    <property type="match status" value="1"/>
</dbReference>
<accession>A0AAT9G791</accession>
<dbReference type="Pfam" id="PF00596">
    <property type="entry name" value="Aldolase_II"/>
    <property type="match status" value="1"/>
</dbReference>
<dbReference type="AlphaFoldDB" id="A0AAT9G791"/>
<dbReference type="PANTHER" id="PTHR10672">
    <property type="entry name" value="ADDUCIN"/>
    <property type="match status" value="1"/>
</dbReference>
<dbReference type="InterPro" id="IPR001303">
    <property type="entry name" value="Aldolase_II/adducin_N"/>
</dbReference>
<sequence length="236" mass="27009">MTLETKLNLASAYQILAILGLDDHTYTHLSARPKGADFYYIYPFGLRFEEVTSDNLLQVSLDGTVLEGSEYSYNETGYVTHGNIYKTREDISSIFHLHTPATVAVSSMRVGLMPISQWALHFYERLSYHEYNSLVLTSNHSNKMLDDLGQNYVMFLRNHGILACGRTIHEAMFYTYHLEQACKTQCLACSTNQELIIPSQEICRKSVQDLLSFEEDLGKRDWIAWLNLLKTVCGKQ</sequence>